<organism evidence="2 3">
    <name type="scientific">Roseateles paludis</name>
    <dbReference type="NCBI Taxonomy" id="3145238"/>
    <lineage>
        <taxon>Bacteria</taxon>
        <taxon>Pseudomonadati</taxon>
        <taxon>Pseudomonadota</taxon>
        <taxon>Betaproteobacteria</taxon>
        <taxon>Burkholderiales</taxon>
        <taxon>Sphaerotilaceae</taxon>
        <taxon>Roseateles</taxon>
    </lineage>
</organism>
<reference evidence="2 3" key="1">
    <citation type="submission" date="2024-05" db="EMBL/GenBank/DDBJ databases">
        <title>Roseateles sp. DJS-2-20 16S ribosomal RNA gene Genome sequencing and assembly.</title>
        <authorList>
            <person name="Woo H."/>
        </authorList>
    </citation>
    <scope>NUCLEOTIDE SEQUENCE [LARGE SCALE GENOMIC DNA]</scope>
    <source>
        <strain evidence="2 3">DJS-2-20</strain>
    </source>
</reference>
<keyword evidence="1" id="KW-0732">Signal</keyword>
<dbReference type="PROSITE" id="PS51257">
    <property type="entry name" value="PROKAR_LIPOPROTEIN"/>
    <property type="match status" value="1"/>
</dbReference>
<accession>A0ABV0G1C5</accession>
<dbReference type="Proteomes" id="UP001495147">
    <property type="component" value="Unassembled WGS sequence"/>
</dbReference>
<protein>
    <recommendedName>
        <fullName evidence="4">Lipoprotein</fullName>
    </recommendedName>
</protein>
<dbReference type="RefSeq" id="WP_347704360.1">
    <property type="nucleotide sequence ID" value="NZ_JBDPZD010000002.1"/>
</dbReference>
<evidence type="ECO:0008006" key="4">
    <source>
        <dbReference type="Google" id="ProtNLM"/>
    </source>
</evidence>
<proteinExistence type="predicted"/>
<evidence type="ECO:0000313" key="3">
    <source>
        <dbReference type="Proteomes" id="UP001495147"/>
    </source>
</evidence>
<feature type="signal peptide" evidence="1">
    <location>
        <begin position="1"/>
        <end position="17"/>
    </location>
</feature>
<gene>
    <name evidence="2" type="ORF">ABDJ85_08685</name>
</gene>
<evidence type="ECO:0000313" key="2">
    <source>
        <dbReference type="EMBL" id="MEO3691541.1"/>
    </source>
</evidence>
<evidence type="ECO:0000256" key="1">
    <source>
        <dbReference type="SAM" id="SignalP"/>
    </source>
</evidence>
<name>A0ABV0G1C5_9BURK</name>
<keyword evidence="3" id="KW-1185">Reference proteome</keyword>
<dbReference type="EMBL" id="JBDPZD010000002">
    <property type="protein sequence ID" value="MEO3691541.1"/>
    <property type="molecule type" value="Genomic_DNA"/>
</dbReference>
<feature type="chain" id="PRO_5047457546" description="Lipoprotein" evidence="1">
    <location>
        <begin position="18"/>
        <end position="270"/>
    </location>
</feature>
<sequence length="270" mass="28559">MRLFLLSATLLALVGCAAPQLPGIRDRAPGDTHGIAQAEAVKQVSNTAKHLDDGKSIVYSQNFGGGGVGVGLLLGPLGVAANVAMIDAVTKADVAKLFGRVKLDPIALFTEASNGTPLTLQTPGTAAVVRFTPYLLVVKVSESVLAPAAALFVEAPAAAPGKTYTTKYVYQLSPQFSLDALAGISDVQLATLTDEAREAYRQLIAFYLRDSNQAVSREPKIVFKSAFMNPRFDYEMPGSLIEQAGPQVWVRSFGGVFAVPKAGISYTVQR</sequence>
<comment type="caution">
    <text evidence="2">The sequence shown here is derived from an EMBL/GenBank/DDBJ whole genome shotgun (WGS) entry which is preliminary data.</text>
</comment>